<sequence length="312" mass="37192">TLKKLLPTIKEKQPKMVTMSIRPGPIRSKPLDPDEQEMAYEIKSQLMKNIEIQNQKLKTEFTLHEKMTESRMLSQQNKRLHEDVTMSRANSMRLIKMFERKAKEADTKLKEMAQEVTRSQDLAEKYRNLYELERRKNLKEGDQLPPIDVQDNLPNKESTYTFLGGNTRVNDVIRKNEVLTEENYDLRREIKRLKEDNQRFLKQTKTAMADRDQMLHKLETSEQNRRDLLKRLEKEKGQHQLLSKSLTRQASDWILLKKQIAQFDEEYRWSQVGRVDPQTADERSRVHHVTKNVYMPRKMYPVEEYDKTATQA</sequence>
<evidence type="ECO:0000256" key="1">
    <source>
        <dbReference type="SAM" id="Coils"/>
    </source>
</evidence>
<keyword evidence="3" id="KW-1185">Reference proteome</keyword>
<dbReference type="AlphaFoldDB" id="A0A9D4H1U1"/>
<dbReference type="Proteomes" id="UP000828390">
    <property type="component" value="Unassembled WGS sequence"/>
</dbReference>
<reference evidence="2" key="2">
    <citation type="submission" date="2020-11" db="EMBL/GenBank/DDBJ databases">
        <authorList>
            <person name="McCartney M.A."/>
            <person name="Auch B."/>
            <person name="Kono T."/>
            <person name="Mallez S."/>
            <person name="Becker A."/>
            <person name="Gohl D.M."/>
            <person name="Silverstein K.A.T."/>
            <person name="Koren S."/>
            <person name="Bechman K.B."/>
            <person name="Herman A."/>
            <person name="Abrahante J.E."/>
            <person name="Garbe J."/>
        </authorList>
    </citation>
    <scope>NUCLEOTIDE SEQUENCE</scope>
    <source>
        <strain evidence="2">Duluth1</strain>
        <tissue evidence="2">Whole animal</tissue>
    </source>
</reference>
<protein>
    <submittedName>
        <fullName evidence="2">Uncharacterized protein</fullName>
    </submittedName>
</protein>
<comment type="caution">
    <text evidence="2">The sequence shown here is derived from an EMBL/GenBank/DDBJ whole genome shotgun (WGS) entry which is preliminary data.</text>
</comment>
<feature type="coiled-coil region" evidence="1">
    <location>
        <begin position="95"/>
        <end position="129"/>
    </location>
</feature>
<evidence type="ECO:0000313" key="2">
    <source>
        <dbReference type="EMBL" id="KAH3827851.1"/>
    </source>
</evidence>
<name>A0A9D4H1U1_DREPO</name>
<proteinExistence type="predicted"/>
<accession>A0A9D4H1U1</accession>
<gene>
    <name evidence="2" type="ORF">DPMN_129794</name>
</gene>
<organism evidence="2 3">
    <name type="scientific">Dreissena polymorpha</name>
    <name type="common">Zebra mussel</name>
    <name type="synonym">Mytilus polymorpha</name>
    <dbReference type="NCBI Taxonomy" id="45954"/>
    <lineage>
        <taxon>Eukaryota</taxon>
        <taxon>Metazoa</taxon>
        <taxon>Spiralia</taxon>
        <taxon>Lophotrochozoa</taxon>
        <taxon>Mollusca</taxon>
        <taxon>Bivalvia</taxon>
        <taxon>Autobranchia</taxon>
        <taxon>Heteroconchia</taxon>
        <taxon>Euheterodonta</taxon>
        <taxon>Imparidentia</taxon>
        <taxon>Neoheterodontei</taxon>
        <taxon>Myida</taxon>
        <taxon>Dreissenoidea</taxon>
        <taxon>Dreissenidae</taxon>
        <taxon>Dreissena</taxon>
    </lineage>
</organism>
<feature type="non-terminal residue" evidence="2">
    <location>
        <position position="312"/>
    </location>
</feature>
<evidence type="ECO:0000313" key="3">
    <source>
        <dbReference type="Proteomes" id="UP000828390"/>
    </source>
</evidence>
<reference evidence="2" key="1">
    <citation type="journal article" date="2019" name="bioRxiv">
        <title>The Genome of the Zebra Mussel, Dreissena polymorpha: A Resource for Invasive Species Research.</title>
        <authorList>
            <person name="McCartney M.A."/>
            <person name="Auch B."/>
            <person name="Kono T."/>
            <person name="Mallez S."/>
            <person name="Zhang Y."/>
            <person name="Obille A."/>
            <person name="Becker A."/>
            <person name="Abrahante J.E."/>
            <person name="Garbe J."/>
            <person name="Badalamenti J.P."/>
            <person name="Herman A."/>
            <person name="Mangelson H."/>
            <person name="Liachko I."/>
            <person name="Sullivan S."/>
            <person name="Sone E.D."/>
            <person name="Koren S."/>
            <person name="Silverstein K.A.T."/>
            <person name="Beckman K.B."/>
            <person name="Gohl D.M."/>
        </authorList>
    </citation>
    <scope>NUCLEOTIDE SEQUENCE</scope>
    <source>
        <strain evidence="2">Duluth1</strain>
        <tissue evidence="2">Whole animal</tissue>
    </source>
</reference>
<feature type="coiled-coil region" evidence="1">
    <location>
        <begin position="176"/>
        <end position="249"/>
    </location>
</feature>
<dbReference type="EMBL" id="JAIWYP010000005">
    <property type="protein sequence ID" value="KAH3827851.1"/>
    <property type="molecule type" value="Genomic_DNA"/>
</dbReference>
<keyword evidence="1" id="KW-0175">Coiled coil</keyword>